<feature type="signal peptide" evidence="1">
    <location>
        <begin position="1"/>
        <end position="22"/>
    </location>
</feature>
<dbReference type="EMBL" id="QGTJ01000004">
    <property type="protein sequence ID" value="PWV62289.1"/>
    <property type="molecule type" value="Genomic_DNA"/>
</dbReference>
<accession>A0A317N0R3</accession>
<evidence type="ECO:0000313" key="2">
    <source>
        <dbReference type="EMBL" id="PWV62289.1"/>
    </source>
</evidence>
<evidence type="ECO:0000256" key="1">
    <source>
        <dbReference type="SAM" id="SignalP"/>
    </source>
</evidence>
<dbReference type="OrthoDB" id="5348860at2"/>
<name>A0A317N0R3_9GAMM</name>
<dbReference type="RefSeq" id="WP_110018124.1">
    <property type="nucleotide sequence ID" value="NZ_QGTJ01000004.1"/>
</dbReference>
<dbReference type="PANTHER" id="PTHR38013">
    <property type="entry name" value="GLYCOPROTEIN/POLYSACCHARIDE METABOLISM"/>
    <property type="match status" value="1"/>
</dbReference>
<feature type="chain" id="PRO_5016404744" evidence="1">
    <location>
        <begin position="23"/>
        <end position="153"/>
    </location>
</feature>
<reference evidence="2 3" key="1">
    <citation type="submission" date="2018-05" db="EMBL/GenBank/DDBJ databases">
        <title>Genomic Encyclopedia of Type Strains, Phase IV (KMG-IV): sequencing the most valuable type-strain genomes for metagenomic binning, comparative biology and taxonomic classification.</title>
        <authorList>
            <person name="Goeker M."/>
        </authorList>
    </citation>
    <scope>NUCLEOTIDE SEQUENCE [LARGE SCALE GENOMIC DNA]</scope>
    <source>
        <strain evidence="2 3">DSM 23606</strain>
    </source>
</reference>
<dbReference type="PROSITE" id="PS51257">
    <property type="entry name" value="PROKAR_LIPOPROTEIN"/>
    <property type="match status" value="1"/>
</dbReference>
<sequence>MSAVPLRCAAAFGLALLLAACAGTPDAKPGGPALRPLLTAYREARPGVVTGSVSYLQRVALPPDAELQVQLVDDTRADAPAAVLAERRYSELGKPPFVFELATDPARIDPRHHYSVRAGIRSGGQLHFVNHLVYPALTRGAPAHLDLIVEPVR</sequence>
<keyword evidence="3" id="KW-1185">Reference proteome</keyword>
<gene>
    <name evidence="2" type="ORF">C7443_10484</name>
</gene>
<keyword evidence="2" id="KW-0449">Lipoprotein</keyword>
<proteinExistence type="predicted"/>
<dbReference type="InterPro" id="IPR053196">
    <property type="entry name" value="Lipoprotein_YbaY-like"/>
</dbReference>
<comment type="caution">
    <text evidence="2">The sequence shown here is derived from an EMBL/GenBank/DDBJ whole genome shotgun (WGS) entry which is preliminary data.</text>
</comment>
<organism evidence="2 3">
    <name type="scientific">Plasticicumulans acidivorans</name>
    <dbReference type="NCBI Taxonomy" id="886464"/>
    <lineage>
        <taxon>Bacteria</taxon>
        <taxon>Pseudomonadati</taxon>
        <taxon>Pseudomonadota</taxon>
        <taxon>Gammaproteobacteria</taxon>
        <taxon>Candidatus Competibacteraceae</taxon>
        <taxon>Plasticicumulans</taxon>
    </lineage>
</organism>
<dbReference type="AlphaFoldDB" id="A0A317N0R3"/>
<dbReference type="Proteomes" id="UP000246569">
    <property type="component" value="Unassembled WGS sequence"/>
</dbReference>
<dbReference type="PANTHER" id="PTHR38013:SF1">
    <property type="entry name" value="GLYCOPROTEIN_POLYSACCHARIDE METABOLISM"/>
    <property type="match status" value="1"/>
</dbReference>
<dbReference type="Pfam" id="PF09619">
    <property type="entry name" value="YscW"/>
    <property type="match status" value="1"/>
</dbReference>
<keyword evidence="1" id="KW-0732">Signal</keyword>
<dbReference type="InterPro" id="IPR039366">
    <property type="entry name" value="Pilotin"/>
</dbReference>
<protein>
    <submittedName>
        <fullName evidence="2">Putative lipoprotein</fullName>
    </submittedName>
</protein>
<evidence type="ECO:0000313" key="3">
    <source>
        <dbReference type="Proteomes" id="UP000246569"/>
    </source>
</evidence>